<dbReference type="AlphaFoldDB" id="A0A845L2D2"/>
<organism evidence="1 2">
    <name type="scientific">Heliomicrobium undosum</name>
    <dbReference type="NCBI Taxonomy" id="121734"/>
    <lineage>
        <taxon>Bacteria</taxon>
        <taxon>Bacillati</taxon>
        <taxon>Bacillota</taxon>
        <taxon>Clostridia</taxon>
        <taxon>Eubacteriales</taxon>
        <taxon>Heliobacteriaceae</taxon>
        <taxon>Heliomicrobium</taxon>
    </lineage>
</organism>
<accession>A0A845L2D2</accession>
<dbReference type="Gene3D" id="3.40.630.40">
    <property type="entry name" value="Zn-dependent exopeptidases"/>
    <property type="match status" value="1"/>
</dbReference>
<dbReference type="RefSeq" id="WP_161257985.1">
    <property type="nucleotide sequence ID" value="NZ_WXEY01000007.1"/>
</dbReference>
<sequence>MVFLTNKKDAQWIQSAEGQEKMAESLERGVLHYIRSLKER</sequence>
<keyword evidence="2" id="KW-1185">Reference proteome</keyword>
<dbReference type="EMBL" id="WXEY01000007">
    <property type="protein sequence ID" value="MZP29826.1"/>
    <property type="molecule type" value="Genomic_DNA"/>
</dbReference>
<dbReference type="Proteomes" id="UP000463470">
    <property type="component" value="Unassembled WGS sequence"/>
</dbReference>
<reference evidence="1 2" key="1">
    <citation type="submission" date="2020-01" db="EMBL/GenBank/DDBJ databases">
        <title>Whole-genome sequence of Heliobacterium undosum DSM 13378.</title>
        <authorList>
            <person name="Kyndt J.A."/>
            <person name="Meyer T.E."/>
        </authorList>
    </citation>
    <scope>NUCLEOTIDE SEQUENCE [LARGE SCALE GENOMIC DNA]</scope>
    <source>
        <strain evidence="1 2">DSM 13378</strain>
    </source>
</reference>
<name>A0A845L2D2_9FIRM</name>
<evidence type="ECO:0000313" key="2">
    <source>
        <dbReference type="Proteomes" id="UP000463470"/>
    </source>
</evidence>
<evidence type="ECO:0000313" key="1">
    <source>
        <dbReference type="EMBL" id="MZP29826.1"/>
    </source>
</evidence>
<gene>
    <name evidence="1" type="ORF">GTO91_08915</name>
</gene>
<proteinExistence type="predicted"/>
<comment type="caution">
    <text evidence="1">The sequence shown here is derived from an EMBL/GenBank/DDBJ whole genome shotgun (WGS) entry which is preliminary data.</text>
</comment>
<protein>
    <submittedName>
        <fullName evidence="1">Uncharacterized protein</fullName>
    </submittedName>
</protein>